<dbReference type="PANTHER" id="PTHR32024:SF3">
    <property type="entry name" value="TRK SYSTEM POTASSIUM UPTAKE PROTEIN"/>
    <property type="match status" value="1"/>
</dbReference>
<keyword evidence="7 8" id="KW-0472">Membrane</keyword>
<evidence type="ECO:0000256" key="3">
    <source>
        <dbReference type="ARBA" id="ARBA00022475"/>
    </source>
</evidence>
<keyword evidence="3" id="KW-1003">Cell membrane</keyword>
<dbReference type="GO" id="GO:0008324">
    <property type="term" value="F:monoatomic cation transmembrane transporter activity"/>
    <property type="evidence" value="ECO:0007669"/>
    <property type="project" value="InterPro"/>
</dbReference>
<dbReference type="Pfam" id="PF02386">
    <property type="entry name" value="TrkH"/>
    <property type="match status" value="1"/>
</dbReference>
<dbReference type="GO" id="GO:0030001">
    <property type="term" value="P:metal ion transport"/>
    <property type="evidence" value="ECO:0007669"/>
    <property type="project" value="UniProtKB-ARBA"/>
</dbReference>
<keyword evidence="2" id="KW-0813">Transport</keyword>
<evidence type="ECO:0000256" key="8">
    <source>
        <dbReference type="SAM" id="Phobius"/>
    </source>
</evidence>
<accession>A0A643CLS9</accession>
<protein>
    <submittedName>
        <fullName evidence="9">TrkH family potassium uptake protein</fullName>
    </submittedName>
</protein>
<evidence type="ECO:0000256" key="4">
    <source>
        <dbReference type="ARBA" id="ARBA00022692"/>
    </source>
</evidence>
<name>A0A643CLS9_ANAMA</name>
<dbReference type="EMBL" id="VTCY01000004">
    <property type="protein sequence ID" value="KAB0452214.1"/>
    <property type="molecule type" value="Genomic_DNA"/>
</dbReference>
<keyword evidence="5 8" id="KW-1133">Transmembrane helix</keyword>
<keyword evidence="6" id="KW-0406">Ion transport</keyword>
<feature type="transmembrane region" description="Helical" evidence="8">
    <location>
        <begin position="349"/>
        <end position="370"/>
    </location>
</feature>
<sequence>MSAASALGCRECWFLVAAVRNEACDTSLTHWRALVFVQGAFSLLFALFLLVPMAVDFFMGGEDWEGFATAFSVSAVVGSVCLHFGKSGPIGRHETVYLICAVWTVLSILAAIPFLVSETAKLSYADALFEAVSGLTTTGATVLYNLQAKSPGILLWRVMLNFIGGLGVIAIGVLLLPCLKVVGLKDIYGVESATARQRFKLSVFRTVLYISCMYAMLLVLCTGAYKIAGMSAFDAICHAMSTVSTGGFANYDSSLGHFNSAAIEIVAIVFMLLSSCPFVVYLRLALEGRFRSKQFVVFVCVLVVFSLLGAVNLYSRNMLPEAEFPEVLRRSAFILVSLATSTGFSNCDYSSWGFLAVSGTILTLCGGCSGSTNSGLKMHRIVILVRGGYRYVKHMLMRTPFTVSEQSAREEALPEAGAFFFLYVFVFCIACIIVAWSEDDLATIVTSVSSTFTNTGPGIGDVVGPHGTYAPVSATVKFVLTVLMLIGRLELVPVFVLILSLLRGGAGRLLGIGRGAKMLDMFR</sequence>
<feature type="transmembrane region" description="Helical" evidence="8">
    <location>
        <begin position="158"/>
        <end position="183"/>
    </location>
</feature>
<dbReference type="AlphaFoldDB" id="A0A643CLS9"/>
<feature type="transmembrane region" description="Helical" evidence="8">
    <location>
        <begin position="295"/>
        <end position="315"/>
    </location>
</feature>
<feature type="transmembrane region" description="Helical" evidence="8">
    <location>
        <begin position="416"/>
        <end position="436"/>
    </location>
</feature>
<feature type="transmembrane region" description="Helical" evidence="8">
    <location>
        <begin position="261"/>
        <end position="283"/>
    </location>
</feature>
<proteinExistence type="predicted"/>
<evidence type="ECO:0000256" key="1">
    <source>
        <dbReference type="ARBA" id="ARBA00004651"/>
    </source>
</evidence>
<evidence type="ECO:0000313" key="9">
    <source>
        <dbReference type="EMBL" id="KAB0452214.1"/>
    </source>
</evidence>
<dbReference type="InterPro" id="IPR003445">
    <property type="entry name" value="Cat_transpt"/>
</dbReference>
<dbReference type="RefSeq" id="WP_010266043.1">
    <property type="nucleotide sequence ID" value="NZ_QLIV01000005.1"/>
</dbReference>
<organism evidence="9">
    <name type="scientific">Anaplasma marginale</name>
    <dbReference type="NCBI Taxonomy" id="770"/>
    <lineage>
        <taxon>Bacteria</taxon>
        <taxon>Pseudomonadati</taxon>
        <taxon>Pseudomonadota</taxon>
        <taxon>Alphaproteobacteria</taxon>
        <taxon>Rickettsiales</taxon>
        <taxon>Anaplasmataceae</taxon>
        <taxon>Anaplasma</taxon>
    </lineage>
</organism>
<feature type="transmembrane region" description="Helical" evidence="8">
    <location>
        <begin position="478"/>
        <end position="502"/>
    </location>
</feature>
<dbReference type="PANTHER" id="PTHR32024">
    <property type="entry name" value="TRK SYSTEM POTASSIUM UPTAKE PROTEIN TRKG-RELATED"/>
    <property type="match status" value="1"/>
</dbReference>
<feature type="transmembrane region" description="Helical" evidence="8">
    <location>
        <begin position="96"/>
        <end position="116"/>
    </location>
</feature>
<feature type="transmembrane region" description="Helical" evidence="8">
    <location>
        <begin position="33"/>
        <end position="55"/>
    </location>
</feature>
<gene>
    <name evidence="9" type="ORF">FY207_02030</name>
</gene>
<evidence type="ECO:0000256" key="6">
    <source>
        <dbReference type="ARBA" id="ARBA00023065"/>
    </source>
</evidence>
<reference evidence="9" key="1">
    <citation type="submission" date="2019-08" db="EMBL/GenBank/DDBJ databases">
        <authorList>
            <person name="Amaro Estrada I."/>
            <person name="Quiroz Castaneda R.E."/>
            <person name="Martinez Ocampo F."/>
            <person name="Rodriguez Camarillo S.D."/>
        </authorList>
    </citation>
    <scope>NUCLEOTIDE SEQUENCE</scope>
    <source>
        <strain evidence="9">MEX-30-184-02</strain>
    </source>
</reference>
<feature type="transmembrane region" description="Helical" evidence="8">
    <location>
        <begin position="67"/>
        <end position="84"/>
    </location>
</feature>
<evidence type="ECO:0000256" key="5">
    <source>
        <dbReference type="ARBA" id="ARBA00022989"/>
    </source>
</evidence>
<feature type="transmembrane region" description="Helical" evidence="8">
    <location>
        <begin position="203"/>
        <end position="225"/>
    </location>
</feature>
<dbReference type="GO" id="GO:0005886">
    <property type="term" value="C:plasma membrane"/>
    <property type="evidence" value="ECO:0007669"/>
    <property type="project" value="UniProtKB-SubCell"/>
</dbReference>
<evidence type="ECO:0000256" key="7">
    <source>
        <dbReference type="ARBA" id="ARBA00023136"/>
    </source>
</evidence>
<comment type="caution">
    <text evidence="9">The sequence shown here is derived from an EMBL/GenBank/DDBJ whole genome shotgun (WGS) entry which is preliminary data.</text>
</comment>
<comment type="subcellular location">
    <subcellularLocation>
        <location evidence="1">Cell membrane</location>
        <topology evidence="1">Multi-pass membrane protein</topology>
    </subcellularLocation>
</comment>
<evidence type="ECO:0000256" key="2">
    <source>
        <dbReference type="ARBA" id="ARBA00022448"/>
    </source>
</evidence>
<keyword evidence="4 8" id="KW-0812">Transmembrane</keyword>